<dbReference type="InterPro" id="IPR038255">
    <property type="entry name" value="PBS_linker_sf"/>
</dbReference>
<dbReference type="Proteomes" id="UP000831607">
    <property type="component" value="Chromosome"/>
</dbReference>
<evidence type="ECO:0000259" key="1">
    <source>
        <dbReference type="Pfam" id="PF13946"/>
    </source>
</evidence>
<dbReference type="RefSeq" id="WP_243479879.1">
    <property type="nucleotide sequence ID" value="NZ_CP063982.1"/>
</dbReference>
<feature type="domain" description="DUF4214" evidence="1">
    <location>
        <begin position="89"/>
        <end position="133"/>
    </location>
</feature>
<reference evidence="2 3" key="1">
    <citation type="submission" date="2020-11" db="EMBL/GenBank/DDBJ databases">
        <title>Algicoccus daihaiensis sp.nov., isolated from Daihai Lake in Inner Mongolia.</title>
        <authorList>
            <person name="Kai J."/>
        </authorList>
    </citation>
    <scope>NUCLEOTIDE SEQUENCE [LARGE SCALE GENOMIC DNA]</scope>
    <source>
        <strain evidence="3">f23</strain>
    </source>
</reference>
<protein>
    <submittedName>
        <fullName evidence="2">DUF4214 domain-containing protein</fullName>
    </submittedName>
</protein>
<dbReference type="InterPro" id="IPR025282">
    <property type="entry name" value="DUF4214"/>
</dbReference>
<proteinExistence type="predicted"/>
<organism evidence="2 3">
    <name type="scientific">Orrella daihaiensis</name>
    <dbReference type="NCBI Taxonomy" id="2782176"/>
    <lineage>
        <taxon>Bacteria</taxon>
        <taxon>Pseudomonadati</taxon>
        <taxon>Pseudomonadota</taxon>
        <taxon>Betaproteobacteria</taxon>
        <taxon>Burkholderiales</taxon>
        <taxon>Alcaligenaceae</taxon>
        <taxon>Orrella</taxon>
    </lineage>
</organism>
<evidence type="ECO:0000313" key="2">
    <source>
        <dbReference type="EMBL" id="UOD51411.1"/>
    </source>
</evidence>
<name>A0ABY4AM66_9BURK</name>
<dbReference type="EMBL" id="CP063982">
    <property type="protein sequence ID" value="UOD51411.1"/>
    <property type="molecule type" value="Genomic_DNA"/>
</dbReference>
<evidence type="ECO:0000313" key="3">
    <source>
        <dbReference type="Proteomes" id="UP000831607"/>
    </source>
</evidence>
<sequence length="207" mass="22872">MTTDVLTTTLDDMVPASLGSDRPYSAGLGNDIVSYNGNSADYLITQDHAKVIVLPLGDLSDPDIWVNVESLLFVDRAHSVNYDSAYGQIAALYDKLFNRQADLDGFQYWATQAKNGVSMGAIAVSMLNSDEYTRITGKDFDALETTEQVEILYEEILERDADQAGLDYWANELSSGNSADNVAATMMLPTFQASRSFMEPALWNFFM</sequence>
<feature type="domain" description="DUF4214" evidence="1">
    <location>
        <begin position="145"/>
        <end position="187"/>
    </location>
</feature>
<keyword evidence="3" id="KW-1185">Reference proteome</keyword>
<accession>A0ABY4AM66</accession>
<dbReference type="Gene3D" id="1.10.3130.20">
    <property type="entry name" value="Phycobilisome linker domain"/>
    <property type="match status" value="1"/>
</dbReference>
<gene>
    <name evidence="2" type="ORF">DHf2319_06190</name>
</gene>
<dbReference type="Pfam" id="PF13946">
    <property type="entry name" value="DUF4214"/>
    <property type="match status" value="2"/>
</dbReference>